<evidence type="ECO:0000313" key="6">
    <source>
        <dbReference type="EMBL" id="KAJ9178341.1"/>
    </source>
</evidence>
<evidence type="ECO:0000259" key="4">
    <source>
        <dbReference type="Pfam" id="PF23559"/>
    </source>
</evidence>
<dbReference type="InterPro" id="IPR032675">
    <property type="entry name" value="LRR_dom_sf"/>
</dbReference>
<proteinExistence type="predicted"/>
<dbReference type="Gene3D" id="1.10.10.10">
    <property type="entry name" value="Winged helix-like DNA-binding domain superfamily/Winged helix DNA-binding domain"/>
    <property type="match status" value="1"/>
</dbReference>
<evidence type="ECO:0000259" key="5">
    <source>
        <dbReference type="Pfam" id="PF23598"/>
    </source>
</evidence>
<name>A0ABQ9MH16_HEVBR</name>
<dbReference type="EMBL" id="JARPOI010000006">
    <property type="protein sequence ID" value="KAJ9178341.1"/>
    <property type="molecule type" value="Genomic_DNA"/>
</dbReference>
<dbReference type="InterPro" id="IPR036388">
    <property type="entry name" value="WH-like_DNA-bd_sf"/>
</dbReference>
<dbReference type="Gene3D" id="3.80.10.10">
    <property type="entry name" value="Ribonuclease Inhibitor"/>
    <property type="match status" value="1"/>
</dbReference>
<dbReference type="SUPFAM" id="SSF52058">
    <property type="entry name" value="L domain-like"/>
    <property type="match status" value="1"/>
</dbReference>
<dbReference type="InterPro" id="IPR002182">
    <property type="entry name" value="NB-ARC"/>
</dbReference>
<dbReference type="PRINTS" id="PR00364">
    <property type="entry name" value="DISEASERSIST"/>
</dbReference>
<dbReference type="PANTHER" id="PTHR23155:SF955">
    <property type="entry name" value="AAA+ ATPASE DOMAIN-CONTAINING PROTEIN"/>
    <property type="match status" value="1"/>
</dbReference>
<comment type="caution">
    <text evidence="6">The sequence shown here is derived from an EMBL/GenBank/DDBJ whole genome shotgun (WGS) entry which is preliminary data.</text>
</comment>
<dbReference type="Pfam" id="PF00931">
    <property type="entry name" value="NB-ARC"/>
    <property type="match status" value="1"/>
</dbReference>
<evidence type="ECO:0000256" key="2">
    <source>
        <dbReference type="ARBA" id="ARBA00022821"/>
    </source>
</evidence>
<gene>
    <name evidence="6" type="ORF">P3X46_010232</name>
</gene>
<dbReference type="InterPro" id="IPR055414">
    <property type="entry name" value="LRR_R13L4/SHOC2-like"/>
</dbReference>
<dbReference type="Gene3D" id="1.10.8.430">
    <property type="entry name" value="Helical domain of apoptotic protease-activating factors"/>
    <property type="match status" value="1"/>
</dbReference>
<feature type="domain" description="Disease resistance protein winged helix" evidence="4">
    <location>
        <begin position="259"/>
        <end position="322"/>
    </location>
</feature>
<evidence type="ECO:0000256" key="1">
    <source>
        <dbReference type="ARBA" id="ARBA00022737"/>
    </source>
</evidence>
<dbReference type="Pfam" id="PF23559">
    <property type="entry name" value="WHD_DRP"/>
    <property type="match status" value="1"/>
</dbReference>
<sequence length="701" mass="80760">MVSFDEDVDAVMAQLLKDDPRCITISIVGVGGIGKTSLAKLIYDSQTIADHFPNRIWVSRATEFNIIEQIFSVKDSTLVSYPFWHEKFAYTVRQLVNAFFLDKKYLIVVDDLCLTELCLPREFWTNMGRVFNDIPNGARILFTIRNFRQAPPDTETSFIYRLHLRSHDESWALFTHTLKVNILPEMQNLKGHIIRTCGGLPKVILKLRELLSQRDATLEEWSRVLDRLNQDQEPWLEILDEINKYLPLYLRRCLFYFGLFPVGRKIPARRLIALWVAEGLGCQQSNEKSPEYVAEACLRELMNYNMVQVTEKKLNGRVKTCCLPEALQVHWFSKAKEANFLQGHSDISNTNIGVIRRLADHLQQNDAIFDDIHFYNNASSYSRYRDVVSFLSFDTRKGSRPGEDIGNFLDRSISSNCFRFLWVLDLENVYRPKLPKAVGQLTRLRYLGLRSTYLEMLPVFINKLLNLQTLDLKHTCFNTLPDSPVRNGLDTSLNIKKLGLKCKISVPSQNAAMSSQLVDVANWIVKLKDLQSLRLKSFDESGQPWDLHLQSLVEHVDLSNIYLVGKLKNQHLVSALPRSLIDLTLSASGLVEDPMQTLAKLPNLRIVRLFFGGFPKLEVLKFWELELLEEWNVEEGALTSLKDLEIRSCGNLKMLPDGLQHVRTLRELKLTKLPMVSSRIKDNLGGEWNKIAHIRHVWKED</sequence>
<dbReference type="Pfam" id="PF23598">
    <property type="entry name" value="LRR_14"/>
    <property type="match status" value="1"/>
</dbReference>
<dbReference type="InterPro" id="IPR058922">
    <property type="entry name" value="WHD_DRP"/>
</dbReference>
<evidence type="ECO:0000313" key="7">
    <source>
        <dbReference type="Proteomes" id="UP001174677"/>
    </source>
</evidence>
<dbReference type="Proteomes" id="UP001174677">
    <property type="component" value="Chromosome 6"/>
</dbReference>
<dbReference type="Gene3D" id="3.40.50.300">
    <property type="entry name" value="P-loop containing nucleotide triphosphate hydrolases"/>
    <property type="match status" value="1"/>
</dbReference>
<feature type="domain" description="Disease resistance R13L4/SHOC-2-like LRR" evidence="5">
    <location>
        <begin position="414"/>
        <end position="483"/>
    </location>
</feature>
<evidence type="ECO:0008006" key="8">
    <source>
        <dbReference type="Google" id="ProtNLM"/>
    </source>
</evidence>
<accession>A0ABQ9MH16</accession>
<keyword evidence="7" id="KW-1185">Reference proteome</keyword>
<dbReference type="SUPFAM" id="SSF52540">
    <property type="entry name" value="P-loop containing nucleoside triphosphate hydrolases"/>
    <property type="match status" value="1"/>
</dbReference>
<dbReference type="InterPro" id="IPR044974">
    <property type="entry name" value="Disease_R_plants"/>
</dbReference>
<reference evidence="6" key="1">
    <citation type="journal article" date="2023" name="Plant Biotechnol. J.">
        <title>Chromosome-level wild Hevea brasiliensis genome provides new tools for genomic-assisted breeding and valuable loci to elevate rubber yield.</title>
        <authorList>
            <person name="Cheng H."/>
            <person name="Song X."/>
            <person name="Hu Y."/>
            <person name="Wu T."/>
            <person name="Yang Q."/>
            <person name="An Z."/>
            <person name="Feng S."/>
            <person name="Deng Z."/>
            <person name="Wu W."/>
            <person name="Zeng X."/>
            <person name="Tu M."/>
            <person name="Wang X."/>
            <person name="Huang H."/>
        </authorList>
    </citation>
    <scope>NUCLEOTIDE SEQUENCE</scope>
    <source>
        <strain evidence="6">MT/VB/25A 57/8</strain>
    </source>
</reference>
<dbReference type="InterPro" id="IPR027417">
    <property type="entry name" value="P-loop_NTPase"/>
</dbReference>
<organism evidence="6 7">
    <name type="scientific">Hevea brasiliensis</name>
    <name type="common">Para rubber tree</name>
    <name type="synonym">Siphonia brasiliensis</name>
    <dbReference type="NCBI Taxonomy" id="3981"/>
    <lineage>
        <taxon>Eukaryota</taxon>
        <taxon>Viridiplantae</taxon>
        <taxon>Streptophyta</taxon>
        <taxon>Embryophyta</taxon>
        <taxon>Tracheophyta</taxon>
        <taxon>Spermatophyta</taxon>
        <taxon>Magnoliopsida</taxon>
        <taxon>eudicotyledons</taxon>
        <taxon>Gunneridae</taxon>
        <taxon>Pentapetalae</taxon>
        <taxon>rosids</taxon>
        <taxon>fabids</taxon>
        <taxon>Malpighiales</taxon>
        <taxon>Euphorbiaceae</taxon>
        <taxon>Crotonoideae</taxon>
        <taxon>Micrandreae</taxon>
        <taxon>Hevea</taxon>
    </lineage>
</organism>
<keyword evidence="1" id="KW-0677">Repeat</keyword>
<dbReference type="InterPro" id="IPR042197">
    <property type="entry name" value="Apaf_helical"/>
</dbReference>
<evidence type="ECO:0000259" key="3">
    <source>
        <dbReference type="Pfam" id="PF00931"/>
    </source>
</evidence>
<protein>
    <recommendedName>
        <fullName evidence="8">NB-ARC domain-containing protein</fullName>
    </recommendedName>
</protein>
<dbReference type="PANTHER" id="PTHR23155">
    <property type="entry name" value="DISEASE RESISTANCE PROTEIN RP"/>
    <property type="match status" value="1"/>
</dbReference>
<feature type="domain" description="NB-ARC" evidence="3">
    <location>
        <begin position="5"/>
        <end position="176"/>
    </location>
</feature>
<keyword evidence="2" id="KW-0611">Plant defense</keyword>